<dbReference type="InterPro" id="IPR050834">
    <property type="entry name" value="Glycosyltransf_2"/>
</dbReference>
<reference evidence="3" key="1">
    <citation type="submission" date="2018-03" db="EMBL/GenBank/DDBJ databases">
        <authorList>
            <person name="Zecchin S."/>
        </authorList>
    </citation>
    <scope>NUCLEOTIDE SEQUENCE [LARGE SCALE GENOMIC DNA]</scope>
</reference>
<accession>A0A2U3QEX1</accession>
<dbReference type="PANTHER" id="PTHR43685">
    <property type="entry name" value="GLYCOSYLTRANSFERASE"/>
    <property type="match status" value="1"/>
</dbReference>
<dbReference type="PANTHER" id="PTHR43685:SF2">
    <property type="entry name" value="GLYCOSYLTRANSFERASE 2-LIKE DOMAIN-CONTAINING PROTEIN"/>
    <property type="match status" value="1"/>
</dbReference>
<dbReference type="Gene3D" id="3.90.550.10">
    <property type="entry name" value="Spore Coat Polysaccharide Biosynthesis Protein SpsA, Chain A"/>
    <property type="match status" value="1"/>
</dbReference>
<protein>
    <recommendedName>
        <fullName evidence="1">Glycosyltransferase 2-like domain-containing protein</fullName>
    </recommendedName>
</protein>
<dbReference type="EMBL" id="OUUY01000035">
    <property type="protein sequence ID" value="SPP99895.1"/>
    <property type="molecule type" value="Genomic_DNA"/>
</dbReference>
<dbReference type="Pfam" id="PF00535">
    <property type="entry name" value="Glycos_transf_2"/>
    <property type="match status" value="1"/>
</dbReference>
<dbReference type="InterPro" id="IPR029044">
    <property type="entry name" value="Nucleotide-diphossugar_trans"/>
</dbReference>
<dbReference type="Proteomes" id="UP000245125">
    <property type="component" value="Unassembled WGS sequence"/>
</dbReference>
<evidence type="ECO:0000313" key="2">
    <source>
        <dbReference type="EMBL" id="SPP99895.1"/>
    </source>
</evidence>
<name>A0A2U3QEX1_9BACT</name>
<dbReference type="InterPro" id="IPR001173">
    <property type="entry name" value="Glyco_trans_2-like"/>
</dbReference>
<dbReference type="AlphaFoldDB" id="A0A2U3QEX1"/>
<feature type="domain" description="Glycosyltransferase 2-like" evidence="1">
    <location>
        <begin position="27"/>
        <end position="161"/>
    </location>
</feature>
<keyword evidence="3" id="KW-1185">Reference proteome</keyword>
<gene>
    <name evidence="2" type="ORF">NBG4_130018</name>
</gene>
<organism evidence="2 3">
    <name type="scientific">Candidatus Sulfobium mesophilum</name>
    <dbReference type="NCBI Taxonomy" id="2016548"/>
    <lineage>
        <taxon>Bacteria</taxon>
        <taxon>Pseudomonadati</taxon>
        <taxon>Nitrospirota</taxon>
        <taxon>Nitrospiria</taxon>
        <taxon>Nitrospirales</taxon>
        <taxon>Nitrospiraceae</taxon>
        <taxon>Candidatus Sulfobium</taxon>
    </lineage>
</organism>
<proteinExistence type="predicted"/>
<evidence type="ECO:0000259" key="1">
    <source>
        <dbReference type="Pfam" id="PF00535"/>
    </source>
</evidence>
<sequence length="330" mass="38308">MMREGLPACVGSAEYSSFGERMKPAVSVIIPTYNYCVFLRDAIRSVQEQTFANWECLVIDDGSTDDTRQLVEAISARDRRVRYFYQKNQGLSAARNTGSRESVGDFLQFLDSDDLIERSKLELQVEYFMNHPDVDIVYGDARYFSTERPLERLYSKDGKNRAWMSKASGKGSEILRHLIAKNLMVVSSPLIRRKVIESCGLFDESLKAHEDWDYWIRCALNDINFAYLDLPETFTLIRYHAASMSMDPFLMLRTNREILRKLGLFLNDVDLKSANENEMAKIDLLLAGKEIRYGRKLNGVRELLKLSFKHRKLLVNFYFGWLRDRGPLRM</sequence>
<evidence type="ECO:0000313" key="3">
    <source>
        <dbReference type="Proteomes" id="UP000245125"/>
    </source>
</evidence>
<dbReference type="SUPFAM" id="SSF53448">
    <property type="entry name" value="Nucleotide-diphospho-sugar transferases"/>
    <property type="match status" value="1"/>
</dbReference>